<dbReference type="InterPro" id="IPR016155">
    <property type="entry name" value="Mopterin_synth/thiamin_S_b"/>
</dbReference>
<dbReference type="InterPro" id="IPR012675">
    <property type="entry name" value="Beta-grasp_dom_sf"/>
</dbReference>
<sequence>MKMTVGFFSLARRLSKTKSVVLEITPGATLRDVLVKLGDQFPMLLGELIVPESYDLR</sequence>
<gene>
    <name evidence="1" type="ORF">S06H3_55551</name>
</gene>
<organism evidence="1">
    <name type="scientific">marine sediment metagenome</name>
    <dbReference type="NCBI Taxonomy" id="412755"/>
    <lineage>
        <taxon>unclassified sequences</taxon>
        <taxon>metagenomes</taxon>
        <taxon>ecological metagenomes</taxon>
    </lineage>
</organism>
<reference evidence="1" key="1">
    <citation type="journal article" date="2014" name="Front. Microbiol.">
        <title>High frequency of phylogenetically diverse reductive dehalogenase-homologous genes in deep subseafloor sedimentary metagenomes.</title>
        <authorList>
            <person name="Kawai M."/>
            <person name="Futagami T."/>
            <person name="Toyoda A."/>
            <person name="Takaki Y."/>
            <person name="Nishi S."/>
            <person name="Hori S."/>
            <person name="Arai W."/>
            <person name="Tsubouchi T."/>
            <person name="Morono Y."/>
            <person name="Uchiyama I."/>
            <person name="Ito T."/>
            <person name="Fujiyama A."/>
            <person name="Inagaki F."/>
            <person name="Takami H."/>
        </authorList>
    </citation>
    <scope>NUCLEOTIDE SEQUENCE</scope>
    <source>
        <strain evidence="1">Expedition CK06-06</strain>
    </source>
</reference>
<comment type="caution">
    <text evidence="1">The sequence shown here is derived from an EMBL/GenBank/DDBJ whole genome shotgun (WGS) entry which is preliminary data.</text>
</comment>
<evidence type="ECO:0000313" key="1">
    <source>
        <dbReference type="EMBL" id="GAI58214.1"/>
    </source>
</evidence>
<proteinExistence type="predicted"/>
<dbReference type="AlphaFoldDB" id="X1RRS4"/>
<accession>X1RRS4</accession>
<evidence type="ECO:0008006" key="2">
    <source>
        <dbReference type="Google" id="ProtNLM"/>
    </source>
</evidence>
<name>X1RRS4_9ZZZZ</name>
<dbReference type="Gene3D" id="3.10.20.30">
    <property type="match status" value="1"/>
</dbReference>
<dbReference type="SUPFAM" id="SSF54285">
    <property type="entry name" value="MoaD/ThiS"/>
    <property type="match status" value="1"/>
</dbReference>
<feature type="non-terminal residue" evidence="1">
    <location>
        <position position="57"/>
    </location>
</feature>
<protein>
    <recommendedName>
        <fullName evidence="2">MoaD/ThiS family protein</fullName>
    </recommendedName>
</protein>
<dbReference type="EMBL" id="BARV01035622">
    <property type="protein sequence ID" value="GAI58214.1"/>
    <property type="molecule type" value="Genomic_DNA"/>
</dbReference>